<gene>
    <name evidence="2" type="ORF">Q5P01_000115</name>
</gene>
<accession>A0AA88LMS5</accession>
<organism evidence="2 3">
    <name type="scientific">Channa striata</name>
    <name type="common">Snakehead murrel</name>
    <name type="synonym">Ophicephalus striatus</name>
    <dbReference type="NCBI Taxonomy" id="64152"/>
    <lineage>
        <taxon>Eukaryota</taxon>
        <taxon>Metazoa</taxon>
        <taxon>Chordata</taxon>
        <taxon>Craniata</taxon>
        <taxon>Vertebrata</taxon>
        <taxon>Euteleostomi</taxon>
        <taxon>Actinopterygii</taxon>
        <taxon>Neopterygii</taxon>
        <taxon>Teleostei</taxon>
        <taxon>Neoteleostei</taxon>
        <taxon>Acanthomorphata</taxon>
        <taxon>Anabantaria</taxon>
        <taxon>Anabantiformes</taxon>
        <taxon>Channoidei</taxon>
        <taxon>Channidae</taxon>
        <taxon>Channa</taxon>
    </lineage>
</organism>
<evidence type="ECO:0000256" key="1">
    <source>
        <dbReference type="SAM" id="MobiDB-lite"/>
    </source>
</evidence>
<protein>
    <submittedName>
        <fullName evidence="2">Uncharacterized protein</fullName>
    </submittedName>
</protein>
<sequence length="133" mass="14682">MHRQEAGRETRGPCKPEGTRVSQPTRCSPDPERRWLRPVMLVYDRPTPPQPYLTQVDYGQARRASKPHQDQPQQAAAFLMHQDTSLTTTIEHPPPGQETGPAAASCCLPDSARGQEDCRTAASTTLQAGCSHH</sequence>
<dbReference type="EMBL" id="JAUPFM010000152">
    <property type="protein sequence ID" value="KAK2811921.1"/>
    <property type="molecule type" value="Genomic_DNA"/>
</dbReference>
<feature type="region of interest" description="Disordered" evidence="1">
    <location>
        <begin position="1"/>
        <end position="32"/>
    </location>
</feature>
<proteinExistence type="predicted"/>
<reference evidence="2" key="1">
    <citation type="submission" date="2023-07" db="EMBL/GenBank/DDBJ databases">
        <title>Chromosome-level Genome Assembly of Striped Snakehead (Channa striata).</title>
        <authorList>
            <person name="Liu H."/>
        </authorList>
    </citation>
    <scope>NUCLEOTIDE SEQUENCE</scope>
    <source>
        <strain evidence="2">Gz</strain>
        <tissue evidence="2">Muscle</tissue>
    </source>
</reference>
<evidence type="ECO:0000313" key="3">
    <source>
        <dbReference type="Proteomes" id="UP001187415"/>
    </source>
</evidence>
<feature type="region of interest" description="Disordered" evidence="1">
    <location>
        <begin position="85"/>
        <end position="114"/>
    </location>
</feature>
<keyword evidence="3" id="KW-1185">Reference proteome</keyword>
<comment type="caution">
    <text evidence="2">The sequence shown here is derived from an EMBL/GenBank/DDBJ whole genome shotgun (WGS) entry which is preliminary data.</text>
</comment>
<evidence type="ECO:0000313" key="2">
    <source>
        <dbReference type="EMBL" id="KAK2811921.1"/>
    </source>
</evidence>
<dbReference type="Proteomes" id="UP001187415">
    <property type="component" value="Unassembled WGS sequence"/>
</dbReference>
<feature type="compositionally biased region" description="Basic and acidic residues" evidence="1">
    <location>
        <begin position="1"/>
        <end position="18"/>
    </location>
</feature>
<name>A0AA88LMS5_CHASR</name>
<dbReference type="AlphaFoldDB" id="A0AA88LMS5"/>